<dbReference type="InterPro" id="IPR027051">
    <property type="entry name" value="XdhC_Rossmann_dom"/>
</dbReference>
<accession>A0AA37RXB8</accession>
<dbReference type="Pfam" id="PF02625">
    <property type="entry name" value="XdhC_CoxI"/>
    <property type="match status" value="1"/>
</dbReference>
<protein>
    <submittedName>
        <fullName evidence="3">Xanthine and CO dehydrogenase family maturation factor XdhC/CoxF family protein</fullName>
    </submittedName>
</protein>
<dbReference type="AlphaFoldDB" id="A0AA37RXB8"/>
<evidence type="ECO:0000259" key="2">
    <source>
        <dbReference type="Pfam" id="PF13478"/>
    </source>
</evidence>
<evidence type="ECO:0000313" key="4">
    <source>
        <dbReference type="Proteomes" id="UP001161422"/>
    </source>
</evidence>
<reference evidence="3" key="1">
    <citation type="journal article" date="2014" name="Int. J. Syst. Evol. Microbiol.">
        <title>Complete genome sequence of Corynebacterium casei LMG S-19264T (=DSM 44701T), isolated from a smear-ripened cheese.</title>
        <authorList>
            <consortium name="US DOE Joint Genome Institute (JGI-PGF)"/>
            <person name="Walter F."/>
            <person name="Albersmeier A."/>
            <person name="Kalinowski J."/>
            <person name="Ruckert C."/>
        </authorList>
    </citation>
    <scope>NUCLEOTIDE SEQUENCE</scope>
    <source>
        <strain evidence="3">NBRC 101628</strain>
    </source>
</reference>
<dbReference type="InterPro" id="IPR052698">
    <property type="entry name" value="MoCofactor_Util/Proc"/>
</dbReference>
<reference evidence="3" key="2">
    <citation type="submission" date="2023-01" db="EMBL/GenBank/DDBJ databases">
        <title>Draft genome sequence of Paraferrimonas sedimenticola strain NBRC 101628.</title>
        <authorList>
            <person name="Sun Q."/>
            <person name="Mori K."/>
        </authorList>
    </citation>
    <scope>NUCLEOTIDE SEQUENCE</scope>
    <source>
        <strain evidence="3">NBRC 101628</strain>
    </source>
</reference>
<dbReference type="Gene3D" id="3.40.50.720">
    <property type="entry name" value="NAD(P)-binding Rossmann-like Domain"/>
    <property type="match status" value="1"/>
</dbReference>
<sequence>MSHRLQDLLTLWTELKDQHQWVLASVIETQGSSYRKPGAMMLINDMGQYFGLVSGGCLESDVMRQARRCWQDGQAREVVYDMREEGDFAWELGIGCGGMVRLWLQPISASNNYLELEELLKVLNRGEPQGYRIKLISHPVSNQLLATSTIASKRLSDDAFEQVLQPRPRLWILGAGVDAIPVIQMAANLGWQVFINDPRVSHGRASGFEQAHWRGQCAIEALAQDFEFNRADAVVVMHHNLQMDAQALGLLVNHNAKFVGQLGPKHRTQELLELADIRLSDFTQGLSNPIGLDLGGDLPEAIALSIVAEIQAVLEGKIAIEPAKRRPELSRAV</sequence>
<proteinExistence type="predicted"/>
<feature type="domain" description="XdhC- CoxI" evidence="1">
    <location>
        <begin position="16"/>
        <end position="81"/>
    </location>
</feature>
<dbReference type="Pfam" id="PF13478">
    <property type="entry name" value="XdhC_C"/>
    <property type="match status" value="1"/>
</dbReference>
<feature type="domain" description="XdhC Rossmann" evidence="2">
    <location>
        <begin position="170"/>
        <end position="310"/>
    </location>
</feature>
<keyword evidence="4" id="KW-1185">Reference proteome</keyword>
<organism evidence="3 4">
    <name type="scientific">Paraferrimonas sedimenticola</name>
    <dbReference type="NCBI Taxonomy" id="375674"/>
    <lineage>
        <taxon>Bacteria</taxon>
        <taxon>Pseudomonadati</taxon>
        <taxon>Pseudomonadota</taxon>
        <taxon>Gammaproteobacteria</taxon>
        <taxon>Alteromonadales</taxon>
        <taxon>Ferrimonadaceae</taxon>
        <taxon>Paraferrimonas</taxon>
    </lineage>
</organism>
<dbReference type="EMBL" id="BSNC01000005">
    <property type="protein sequence ID" value="GLP96698.1"/>
    <property type="molecule type" value="Genomic_DNA"/>
</dbReference>
<dbReference type="PANTHER" id="PTHR30388">
    <property type="entry name" value="ALDEHYDE OXIDOREDUCTASE MOLYBDENUM COFACTOR ASSEMBLY PROTEIN"/>
    <property type="match status" value="1"/>
</dbReference>
<comment type="caution">
    <text evidence="3">The sequence shown here is derived from an EMBL/GenBank/DDBJ whole genome shotgun (WGS) entry which is preliminary data.</text>
</comment>
<evidence type="ECO:0000313" key="3">
    <source>
        <dbReference type="EMBL" id="GLP96698.1"/>
    </source>
</evidence>
<dbReference type="Proteomes" id="UP001161422">
    <property type="component" value="Unassembled WGS sequence"/>
</dbReference>
<gene>
    <name evidence="3" type="ORF">GCM10007895_20040</name>
</gene>
<name>A0AA37RXB8_9GAMM</name>
<evidence type="ECO:0000259" key="1">
    <source>
        <dbReference type="Pfam" id="PF02625"/>
    </source>
</evidence>
<dbReference type="RefSeq" id="WP_095504019.1">
    <property type="nucleotide sequence ID" value="NZ_BSNC01000005.1"/>
</dbReference>
<dbReference type="InterPro" id="IPR003777">
    <property type="entry name" value="XdhC_CoxI"/>
</dbReference>
<dbReference type="PANTHER" id="PTHR30388:SF4">
    <property type="entry name" value="MOLYBDENUM COFACTOR INSERTION CHAPERONE PAOD"/>
    <property type="match status" value="1"/>
</dbReference>